<reference evidence="2 3" key="1">
    <citation type="journal article" date="2020" name="Nat. Commun.">
        <title>Genome of Tripterygium wilfordii and identification of cytochrome P450 involved in triptolide biosynthesis.</title>
        <authorList>
            <person name="Tu L."/>
            <person name="Su P."/>
            <person name="Zhang Z."/>
            <person name="Gao L."/>
            <person name="Wang J."/>
            <person name="Hu T."/>
            <person name="Zhou J."/>
            <person name="Zhang Y."/>
            <person name="Zhao Y."/>
            <person name="Liu Y."/>
            <person name="Song Y."/>
            <person name="Tong Y."/>
            <person name="Lu Y."/>
            <person name="Yang J."/>
            <person name="Xu C."/>
            <person name="Jia M."/>
            <person name="Peters R.J."/>
            <person name="Huang L."/>
            <person name="Gao W."/>
        </authorList>
    </citation>
    <scope>NUCLEOTIDE SEQUENCE [LARGE SCALE GENOMIC DNA]</scope>
    <source>
        <strain evidence="3">cv. XIE 37</strain>
        <tissue evidence="2">Leaf</tissue>
    </source>
</reference>
<evidence type="ECO:0000313" key="2">
    <source>
        <dbReference type="EMBL" id="KAF5731032.1"/>
    </source>
</evidence>
<protein>
    <submittedName>
        <fullName evidence="2">Uncharacterized protein</fullName>
    </submittedName>
</protein>
<dbReference type="EMBL" id="JAAARO010000019">
    <property type="protein sequence ID" value="KAF5731032.1"/>
    <property type="molecule type" value="Genomic_DNA"/>
</dbReference>
<comment type="caution">
    <text evidence="2">The sequence shown here is derived from an EMBL/GenBank/DDBJ whole genome shotgun (WGS) entry which is preliminary data.</text>
</comment>
<dbReference type="AlphaFoldDB" id="A0A7J7CAB0"/>
<feature type="region of interest" description="Disordered" evidence="1">
    <location>
        <begin position="1"/>
        <end position="101"/>
    </location>
</feature>
<gene>
    <name evidence="2" type="ORF">HS088_TW19G00635</name>
</gene>
<evidence type="ECO:0000313" key="3">
    <source>
        <dbReference type="Proteomes" id="UP000593562"/>
    </source>
</evidence>
<evidence type="ECO:0000256" key="1">
    <source>
        <dbReference type="SAM" id="MobiDB-lite"/>
    </source>
</evidence>
<dbReference type="Proteomes" id="UP000593562">
    <property type="component" value="Unassembled WGS sequence"/>
</dbReference>
<organism evidence="2 3">
    <name type="scientific">Tripterygium wilfordii</name>
    <name type="common">Thunder God vine</name>
    <dbReference type="NCBI Taxonomy" id="458696"/>
    <lineage>
        <taxon>Eukaryota</taxon>
        <taxon>Viridiplantae</taxon>
        <taxon>Streptophyta</taxon>
        <taxon>Embryophyta</taxon>
        <taxon>Tracheophyta</taxon>
        <taxon>Spermatophyta</taxon>
        <taxon>Magnoliopsida</taxon>
        <taxon>eudicotyledons</taxon>
        <taxon>Gunneridae</taxon>
        <taxon>Pentapetalae</taxon>
        <taxon>rosids</taxon>
        <taxon>fabids</taxon>
        <taxon>Celastrales</taxon>
        <taxon>Celastraceae</taxon>
        <taxon>Tripterygium</taxon>
    </lineage>
</organism>
<feature type="compositionally biased region" description="Polar residues" evidence="1">
    <location>
        <begin position="1"/>
        <end position="12"/>
    </location>
</feature>
<accession>A0A7J7CAB0</accession>
<keyword evidence="3" id="KW-1185">Reference proteome</keyword>
<name>A0A7J7CAB0_TRIWF</name>
<feature type="compositionally biased region" description="Polar residues" evidence="1">
    <location>
        <begin position="81"/>
        <end position="93"/>
    </location>
</feature>
<dbReference type="InParanoid" id="A0A7J7CAB0"/>
<proteinExistence type="predicted"/>
<sequence length="212" mass="23323">MFKRSGSASNGNMKGKKYPPPRNLKEFPVSRDFPSGCMSHFASRSRRSPKKINSERNVDSNSEDVVVFKPLGGASKGPDFASTNKRSPPKQINSKQNVDSDSKDVVVFKPSGGATKGVIKGREYPPPRNLKGFPVFQGFPSRCTSHFASTIKRSSKQMNNDASSSGVNVDPLRIYDKCGGAVDIVLKEECSKWDKQNGCREMVIELTFILVD</sequence>